<dbReference type="Proteomes" id="UP000724874">
    <property type="component" value="Unassembled WGS sequence"/>
</dbReference>
<evidence type="ECO:0000313" key="1">
    <source>
        <dbReference type="EMBL" id="KAF8883062.1"/>
    </source>
</evidence>
<protein>
    <submittedName>
        <fullName evidence="1">Uncharacterized protein</fullName>
    </submittedName>
</protein>
<proteinExistence type="predicted"/>
<keyword evidence="2" id="KW-1185">Reference proteome</keyword>
<organism evidence="1 2">
    <name type="scientific">Gymnopilus junonius</name>
    <name type="common">Spectacular rustgill mushroom</name>
    <name type="synonym">Gymnopilus spectabilis subsp. junonius</name>
    <dbReference type="NCBI Taxonomy" id="109634"/>
    <lineage>
        <taxon>Eukaryota</taxon>
        <taxon>Fungi</taxon>
        <taxon>Dikarya</taxon>
        <taxon>Basidiomycota</taxon>
        <taxon>Agaricomycotina</taxon>
        <taxon>Agaricomycetes</taxon>
        <taxon>Agaricomycetidae</taxon>
        <taxon>Agaricales</taxon>
        <taxon>Agaricineae</taxon>
        <taxon>Hymenogastraceae</taxon>
        <taxon>Gymnopilus</taxon>
    </lineage>
</organism>
<dbReference type="EMBL" id="JADNYJ010000118">
    <property type="protein sequence ID" value="KAF8883062.1"/>
    <property type="molecule type" value="Genomic_DNA"/>
</dbReference>
<gene>
    <name evidence="1" type="ORF">CPB84DRAFT_193577</name>
</gene>
<sequence>MLPQFPSLQHPLYHHQYPHHPFQNAPQFQPPGPPHFQNVFHPLQNLPPFPPQPHPFFNPLQHLNLLFGNAGDLDDERLEELFLRADDDTKSVLEHEDLVDYLAGWDRYCKSLRHTQLASSCWWERQFDGDPWVKFKLETPETDSKFCKYILNVPHFILSAVYIVNSVRKKFPCCSR</sequence>
<accession>A0A9P5ND23</accession>
<comment type="caution">
    <text evidence="1">The sequence shown here is derived from an EMBL/GenBank/DDBJ whole genome shotgun (WGS) entry which is preliminary data.</text>
</comment>
<dbReference type="AlphaFoldDB" id="A0A9P5ND23"/>
<reference evidence="1" key="1">
    <citation type="submission" date="2020-11" db="EMBL/GenBank/DDBJ databases">
        <authorList>
            <consortium name="DOE Joint Genome Institute"/>
            <person name="Ahrendt S."/>
            <person name="Riley R."/>
            <person name="Andreopoulos W."/>
            <person name="LaButti K."/>
            <person name="Pangilinan J."/>
            <person name="Ruiz-duenas F.J."/>
            <person name="Barrasa J.M."/>
            <person name="Sanchez-Garcia M."/>
            <person name="Camarero S."/>
            <person name="Miyauchi S."/>
            <person name="Serrano A."/>
            <person name="Linde D."/>
            <person name="Babiker R."/>
            <person name="Drula E."/>
            <person name="Ayuso-Fernandez I."/>
            <person name="Pacheco R."/>
            <person name="Padilla G."/>
            <person name="Ferreira P."/>
            <person name="Barriuso J."/>
            <person name="Kellner H."/>
            <person name="Castanera R."/>
            <person name="Alfaro M."/>
            <person name="Ramirez L."/>
            <person name="Pisabarro A.G."/>
            <person name="Kuo A."/>
            <person name="Tritt A."/>
            <person name="Lipzen A."/>
            <person name="He G."/>
            <person name="Yan M."/>
            <person name="Ng V."/>
            <person name="Cullen D."/>
            <person name="Martin F."/>
            <person name="Rosso M.-N."/>
            <person name="Henrissat B."/>
            <person name="Hibbett D."/>
            <person name="Martinez A.T."/>
            <person name="Grigoriev I.V."/>
        </authorList>
    </citation>
    <scope>NUCLEOTIDE SEQUENCE</scope>
    <source>
        <strain evidence="1">AH 44721</strain>
    </source>
</reference>
<evidence type="ECO:0000313" key="2">
    <source>
        <dbReference type="Proteomes" id="UP000724874"/>
    </source>
</evidence>
<name>A0A9P5ND23_GYMJU</name>